<dbReference type="SUPFAM" id="SSF56784">
    <property type="entry name" value="HAD-like"/>
    <property type="match status" value="1"/>
</dbReference>
<dbReference type="SFLD" id="SFLDG01129">
    <property type="entry name" value="C1.5:_HAD__Beta-PGM__Phosphata"/>
    <property type="match status" value="1"/>
</dbReference>
<keyword evidence="3" id="KW-1185">Reference proteome</keyword>
<dbReference type="Gene3D" id="1.10.150.240">
    <property type="entry name" value="Putative phosphatase, domain 2"/>
    <property type="match status" value="1"/>
</dbReference>
<comment type="caution">
    <text evidence="2">The sequence shown here is derived from an EMBL/GenBank/DDBJ whole genome shotgun (WGS) entry which is preliminary data.</text>
</comment>
<accession>A0A562L2M3</accession>
<dbReference type="InterPro" id="IPR051540">
    <property type="entry name" value="S-2-haloacid_dehalogenase"/>
</dbReference>
<evidence type="ECO:0000256" key="1">
    <source>
        <dbReference type="ARBA" id="ARBA00022801"/>
    </source>
</evidence>
<dbReference type="EMBL" id="VLKN01000005">
    <property type="protein sequence ID" value="TWI01882.1"/>
    <property type="molecule type" value="Genomic_DNA"/>
</dbReference>
<evidence type="ECO:0000313" key="2">
    <source>
        <dbReference type="EMBL" id="TWI01882.1"/>
    </source>
</evidence>
<dbReference type="OrthoDB" id="6101375at2"/>
<dbReference type="InterPro" id="IPR023214">
    <property type="entry name" value="HAD_sf"/>
</dbReference>
<dbReference type="InterPro" id="IPR023198">
    <property type="entry name" value="PGP-like_dom2"/>
</dbReference>
<sequence length="258" mass="28451">MQNAQAHAHDDNAIRLVGFDGDDTLWRSQDYFDAAQVEFEGIVGGYADLGDVRVHEHLYQVEKRNLALFGYGVKGMALSMIEAALQITGQRMSGADVQRIVALAKSLLQHPVELLPGIREAVERIAAERDVVLITKGDLFHQEAKVRQSGLAHVFRRIEIVSEKDADTYTRLFGEFELAPAQFLMIGNSLRSDIAPVLALGGWGVHMPYHTTWAHESEAEIRAGQARMRSVDSADELPTAVRELAALADRGRNPPADA</sequence>
<dbReference type="PANTHER" id="PTHR43316">
    <property type="entry name" value="HYDROLASE, HALOACID DELAHOGENASE-RELATED"/>
    <property type="match status" value="1"/>
</dbReference>
<dbReference type="InterPro" id="IPR036412">
    <property type="entry name" value="HAD-like_sf"/>
</dbReference>
<dbReference type="SFLD" id="SFLDS00003">
    <property type="entry name" value="Haloacid_Dehalogenase"/>
    <property type="match status" value="1"/>
</dbReference>
<dbReference type="PANTHER" id="PTHR43316:SF8">
    <property type="entry name" value="HAD FAMILY HYDROLASE"/>
    <property type="match status" value="1"/>
</dbReference>
<evidence type="ECO:0000313" key="3">
    <source>
        <dbReference type="Proteomes" id="UP000315167"/>
    </source>
</evidence>
<name>A0A562L2M3_9GAMM</name>
<organism evidence="2 3">
    <name type="scientific">Luteimonas cucumeris</name>
    <dbReference type="NCBI Taxonomy" id="985012"/>
    <lineage>
        <taxon>Bacteria</taxon>
        <taxon>Pseudomonadati</taxon>
        <taxon>Pseudomonadota</taxon>
        <taxon>Gammaproteobacteria</taxon>
        <taxon>Lysobacterales</taxon>
        <taxon>Lysobacteraceae</taxon>
        <taxon>Luteimonas</taxon>
    </lineage>
</organism>
<dbReference type="Proteomes" id="UP000315167">
    <property type="component" value="Unassembled WGS sequence"/>
</dbReference>
<protein>
    <submittedName>
        <fullName evidence="2">Putative hydrolase of the HAD superfamily</fullName>
    </submittedName>
</protein>
<dbReference type="Pfam" id="PF00702">
    <property type="entry name" value="Hydrolase"/>
    <property type="match status" value="1"/>
</dbReference>
<proteinExistence type="predicted"/>
<dbReference type="AlphaFoldDB" id="A0A562L2M3"/>
<gene>
    <name evidence="2" type="ORF">IP90_02442</name>
</gene>
<reference evidence="2 3" key="1">
    <citation type="journal article" date="2015" name="Stand. Genomic Sci.">
        <title>Genomic Encyclopedia of Bacterial and Archaeal Type Strains, Phase III: the genomes of soil and plant-associated and newly described type strains.</title>
        <authorList>
            <person name="Whitman W.B."/>
            <person name="Woyke T."/>
            <person name="Klenk H.P."/>
            <person name="Zhou Y."/>
            <person name="Lilburn T.G."/>
            <person name="Beck B.J."/>
            <person name="De Vos P."/>
            <person name="Vandamme P."/>
            <person name="Eisen J.A."/>
            <person name="Garrity G."/>
            <person name="Hugenholtz P."/>
            <person name="Kyrpides N.C."/>
        </authorList>
    </citation>
    <scope>NUCLEOTIDE SEQUENCE [LARGE SCALE GENOMIC DNA]</scope>
    <source>
        <strain evidence="2 3">CGMCC 1.10821</strain>
    </source>
</reference>
<keyword evidence="1 2" id="KW-0378">Hydrolase</keyword>
<dbReference type="RefSeq" id="WP_144899926.1">
    <property type="nucleotide sequence ID" value="NZ_VLKN01000005.1"/>
</dbReference>
<dbReference type="GO" id="GO:0016787">
    <property type="term" value="F:hydrolase activity"/>
    <property type="evidence" value="ECO:0007669"/>
    <property type="project" value="UniProtKB-KW"/>
</dbReference>
<dbReference type="Gene3D" id="3.40.50.1000">
    <property type="entry name" value="HAD superfamily/HAD-like"/>
    <property type="match status" value="1"/>
</dbReference>